<sequence length="64" mass="7546">MIQKVTLGIVLLILMVSLITLNRVFGLKALMQWELSNFEMIIKQRTKAFLDVFRKFKQHENDGH</sequence>
<dbReference type="Proteomes" id="UP000260823">
    <property type="component" value="Unassembled WGS sequence"/>
</dbReference>
<evidence type="ECO:0000313" key="1">
    <source>
        <dbReference type="EMBL" id="RFZ84777.1"/>
    </source>
</evidence>
<organism evidence="1 2">
    <name type="scientific">Mucilaginibacter terrenus</name>
    <dbReference type="NCBI Taxonomy" id="2482727"/>
    <lineage>
        <taxon>Bacteria</taxon>
        <taxon>Pseudomonadati</taxon>
        <taxon>Bacteroidota</taxon>
        <taxon>Sphingobacteriia</taxon>
        <taxon>Sphingobacteriales</taxon>
        <taxon>Sphingobacteriaceae</taxon>
        <taxon>Mucilaginibacter</taxon>
    </lineage>
</organism>
<gene>
    <name evidence="1" type="ORF">DYU05_03995</name>
</gene>
<evidence type="ECO:0000313" key="2">
    <source>
        <dbReference type="Proteomes" id="UP000260823"/>
    </source>
</evidence>
<keyword evidence="2" id="KW-1185">Reference proteome</keyword>
<dbReference type="AlphaFoldDB" id="A0A3E2NUZ8"/>
<proteinExistence type="predicted"/>
<reference evidence="1 2" key="1">
    <citation type="submission" date="2018-08" db="EMBL/GenBank/DDBJ databases">
        <title>Mucilaginibacter terrae sp. nov., isolated from manganese diggings.</title>
        <authorList>
            <person name="Huang Y."/>
            <person name="Zhou Z."/>
        </authorList>
    </citation>
    <scope>NUCLEOTIDE SEQUENCE [LARGE SCALE GENOMIC DNA]</scope>
    <source>
        <strain evidence="1 2">ZH6</strain>
    </source>
</reference>
<comment type="caution">
    <text evidence="1">The sequence shown here is derived from an EMBL/GenBank/DDBJ whole genome shotgun (WGS) entry which is preliminary data.</text>
</comment>
<dbReference type="EMBL" id="QWDE01000001">
    <property type="protein sequence ID" value="RFZ84777.1"/>
    <property type="molecule type" value="Genomic_DNA"/>
</dbReference>
<protein>
    <submittedName>
        <fullName evidence="1">Uncharacterized protein</fullName>
    </submittedName>
</protein>
<name>A0A3E2NUZ8_9SPHI</name>
<dbReference type="RefSeq" id="WP_117381679.1">
    <property type="nucleotide sequence ID" value="NZ_QWDE01000001.1"/>
</dbReference>
<accession>A0A3E2NUZ8</accession>